<name>Q4C3V0_CROWT</name>
<sequence length="452" mass="50933">MMFKYLALLLFSLNTKKNTSDRGFAILMVMALGTIGTLATAAMLAQSSTLGRNLETSVTISQQNLSVAQTAKVNLQALLIEHNQLLEYEVEDWVKYLKSPNSSQESRNFNHNLSLCREDSDWKKTKQRILNLAQQKMIDIPVGKFSLVDLQKVDSSQIIATIKTENRRKNSAQYQVDINLSDNYLTNSVPVLLLTGKEQRGGIGEVNVKGNVWANDCSFPIEKVNLIDIDEHWANYTGIKIPELPELELIKQRLPEHHYFPSITEEERDDNDDDQEETISLELPREEDEATEKQGIKNVYEYLIDDIEQIDSLTINSDSHGESVIILHIVGDTNISEIVHQCQSSNDCSPENLIIVGYEGSKMCLNFDNLGALIVAPQHQLGIKNKNSDQELAQFTGSIWVDKLSTDGDCGSDQVEFQEAWKWGDLPTQFQSINPIPKLIQVHLRDSITPDS</sequence>
<keyword evidence="2" id="KW-0472">Membrane</keyword>
<evidence type="ECO:0000256" key="1">
    <source>
        <dbReference type="SAM" id="MobiDB-lite"/>
    </source>
</evidence>
<gene>
    <name evidence="3" type="ORF">CwatDRAFT_3903</name>
</gene>
<organism evidence="3 4">
    <name type="scientific">Crocosphaera watsonii WH 8501</name>
    <dbReference type="NCBI Taxonomy" id="165597"/>
    <lineage>
        <taxon>Bacteria</taxon>
        <taxon>Bacillati</taxon>
        <taxon>Cyanobacteriota</taxon>
        <taxon>Cyanophyceae</taxon>
        <taxon>Oscillatoriophycideae</taxon>
        <taxon>Chroococcales</taxon>
        <taxon>Aphanothecaceae</taxon>
        <taxon>Crocosphaera</taxon>
    </lineage>
</organism>
<reference evidence="3" key="3">
    <citation type="submission" date="2016-12" db="EMBL/GenBank/DDBJ databases">
        <title>Annotation of the draft genome assembly of Crocosphaera watsonii WH 8501.</title>
        <authorList>
            <consortium name="US DOE Joint Genome Institute (JGI-ORNL)"/>
            <person name="Larimer F."/>
            <person name="Land M."/>
        </authorList>
    </citation>
    <scope>NUCLEOTIDE SEQUENCE</scope>
    <source>
        <strain evidence="3">WH 8501</strain>
    </source>
</reference>
<evidence type="ECO:0000313" key="3">
    <source>
        <dbReference type="EMBL" id="EAM50826.1"/>
    </source>
</evidence>
<dbReference type="OrthoDB" id="427059at2"/>
<evidence type="ECO:0000256" key="2">
    <source>
        <dbReference type="SAM" id="Phobius"/>
    </source>
</evidence>
<keyword evidence="2" id="KW-0812">Transmembrane</keyword>
<keyword evidence="2" id="KW-1133">Transmembrane helix</keyword>
<dbReference type="RefSeq" id="WP_007305499.1">
    <property type="nucleotide sequence ID" value="NZ_AADV02000014.1"/>
</dbReference>
<protein>
    <submittedName>
        <fullName evidence="3">Uncharacterized protein</fullName>
    </submittedName>
</protein>
<dbReference type="EMBL" id="AADV02000014">
    <property type="protein sequence ID" value="EAM50826.1"/>
    <property type="molecule type" value="Genomic_DNA"/>
</dbReference>
<reference evidence="3" key="2">
    <citation type="submission" date="2005-06" db="EMBL/GenBank/DDBJ databases">
        <title>Sequencing of the draft genome and assembly of Crocosphaera watsonii WH 8501.</title>
        <authorList>
            <consortium name="US DOE Joint Genome Institute (JGI-PGF)"/>
            <person name="Copeland A."/>
            <person name="Lucas S."/>
            <person name="Lapidus A."/>
            <person name="Barry K."/>
            <person name="Detter C."/>
            <person name="Glavina T."/>
            <person name="Hammon N."/>
            <person name="Israni S."/>
            <person name="Pitluck S."/>
            <person name="Richardson P."/>
        </authorList>
    </citation>
    <scope>NUCLEOTIDE SEQUENCE [LARGE SCALE GENOMIC DNA]</scope>
    <source>
        <strain evidence="3">WH 8501</strain>
    </source>
</reference>
<feature type="compositionally biased region" description="Acidic residues" evidence="1">
    <location>
        <begin position="264"/>
        <end position="290"/>
    </location>
</feature>
<evidence type="ECO:0000313" key="4">
    <source>
        <dbReference type="Proteomes" id="UP000003922"/>
    </source>
</evidence>
<reference evidence="3" key="1">
    <citation type="submission" date="2004-02" db="EMBL/GenBank/DDBJ databases">
        <authorList>
            <consortium name="DOE Joint Genome Institute"/>
        </authorList>
    </citation>
    <scope>NUCLEOTIDE SEQUENCE [LARGE SCALE GENOMIC DNA]</scope>
    <source>
        <strain evidence="3">WH 8501</strain>
    </source>
</reference>
<dbReference type="Proteomes" id="UP000003922">
    <property type="component" value="Unassembled WGS sequence"/>
</dbReference>
<proteinExistence type="predicted"/>
<dbReference type="AlphaFoldDB" id="Q4C3V0"/>
<comment type="caution">
    <text evidence="3">The sequence shown here is derived from an EMBL/GenBank/DDBJ whole genome shotgun (WGS) entry which is preliminary data.</text>
</comment>
<keyword evidence="4" id="KW-1185">Reference proteome</keyword>
<feature type="region of interest" description="Disordered" evidence="1">
    <location>
        <begin position="261"/>
        <end position="290"/>
    </location>
</feature>
<dbReference type="KEGG" id="cwa:CwatDRAFT_3903"/>
<feature type="transmembrane region" description="Helical" evidence="2">
    <location>
        <begin position="25"/>
        <end position="45"/>
    </location>
</feature>
<accession>Q4C3V0</accession>